<organism evidence="6 7">
    <name type="scientific">Aminipila terrae</name>
    <dbReference type="NCBI Taxonomy" id="2697030"/>
    <lineage>
        <taxon>Bacteria</taxon>
        <taxon>Bacillati</taxon>
        <taxon>Bacillota</taxon>
        <taxon>Clostridia</taxon>
        <taxon>Peptostreptococcales</taxon>
        <taxon>Anaerovoracaceae</taxon>
        <taxon>Aminipila</taxon>
    </lineage>
</organism>
<evidence type="ECO:0000256" key="3">
    <source>
        <dbReference type="ARBA" id="ARBA00023027"/>
    </source>
</evidence>
<keyword evidence="4" id="KW-0456">Lyase</keyword>
<evidence type="ECO:0000313" key="6">
    <source>
        <dbReference type="EMBL" id="QHI73995.1"/>
    </source>
</evidence>
<dbReference type="GO" id="GO:0005737">
    <property type="term" value="C:cytoplasm"/>
    <property type="evidence" value="ECO:0007669"/>
    <property type="project" value="TreeGrafter"/>
</dbReference>
<feature type="domain" description="NAD-dependent epimerase/dehydratase" evidence="5">
    <location>
        <begin position="2"/>
        <end position="191"/>
    </location>
</feature>
<dbReference type="GO" id="GO:0042732">
    <property type="term" value="P:D-xylose metabolic process"/>
    <property type="evidence" value="ECO:0007669"/>
    <property type="project" value="InterPro"/>
</dbReference>
<dbReference type="KEGG" id="amic:Ami3637_12420"/>
<dbReference type="InterPro" id="IPR001509">
    <property type="entry name" value="Epimerase_deHydtase"/>
</dbReference>
<dbReference type="AlphaFoldDB" id="A0A6P1MSK9"/>
<dbReference type="EMBL" id="CP047591">
    <property type="protein sequence ID" value="QHI73995.1"/>
    <property type="molecule type" value="Genomic_DNA"/>
</dbReference>
<evidence type="ECO:0000256" key="2">
    <source>
        <dbReference type="ARBA" id="ARBA00022793"/>
    </source>
</evidence>
<dbReference type="Gene3D" id="3.40.50.720">
    <property type="entry name" value="NAD(P)-binding Rossmann-like Domain"/>
    <property type="match status" value="1"/>
</dbReference>
<gene>
    <name evidence="6" type="ORF">Ami3637_12420</name>
</gene>
<name>A0A6P1MSK9_9FIRM</name>
<protein>
    <submittedName>
        <fullName evidence="6">NAD-dependent epimerase/dehydratase family protein</fullName>
    </submittedName>
</protein>
<proteinExistence type="predicted"/>
<evidence type="ECO:0000256" key="4">
    <source>
        <dbReference type="ARBA" id="ARBA00023239"/>
    </source>
</evidence>
<evidence type="ECO:0000259" key="5">
    <source>
        <dbReference type="Pfam" id="PF01370"/>
    </source>
</evidence>
<dbReference type="SUPFAM" id="SSF51735">
    <property type="entry name" value="NAD(P)-binding Rossmann-fold domains"/>
    <property type="match status" value="1"/>
</dbReference>
<keyword evidence="7" id="KW-1185">Reference proteome</keyword>
<dbReference type="PANTHER" id="PTHR43078">
    <property type="entry name" value="UDP-GLUCURONIC ACID DECARBOXYLASE-RELATED"/>
    <property type="match status" value="1"/>
</dbReference>
<sequence>MEGSVTDFKLVEKLVLENDYIIHLAAIVGVRLAMENGIEGLKVSCMGTENVLNCVAKYNKKLLAASSSAIYGKISKTPVSEDTDSIVGCSAKSSWLYSIAKLAEEHFCLAYHRELGCDVKVCRFFNAVGPNQSKSYGMVMPNFISNALSHRTLQIYGDGNQSRTFVYIEDLLDGIELVIEKGTTGEVYNIGGTEEIKIADLARKIIDITESGSDIEFIPFEKVFGPDYEETMQRMPDITKLKALGYNPQYTLEKSISSLIKHLKLRKDI</sequence>
<dbReference type="InterPro" id="IPR044516">
    <property type="entry name" value="UXS-like"/>
</dbReference>
<keyword evidence="3" id="KW-0520">NAD</keyword>
<dbReference type="Pfam" id="PF01370">
    <property type="entry name" value="Epimerase"/>
    <property type="match status" value="1"/>
</dbReference>
<keyword evidence="2" id="KW-0210">Decarboxylase</keyword>
<dbReference type="GO" id="GO:0070403">
    <property type="term" value="F:NAD+ binding"/>
    <property type="evidence" value="ECO:0007669"/>
    <property type="project" value="InterPro"/>
</dbReference>
<comment type="cofactor">
    <cofactor evidence="1">
        <name>NAD(+)</name>
        <dbReference type="ChEBI" id="CHEBI:57540"/>
    </cofactor>
</comment>
<dbReference type="GO" id="GO:0048040">
    <property type="term" value="F:UDP-glucuronate decarboxylase activity"/>
    <property type="evidence" value="ECO:0007669"/>
    <property type="project" value="TreeGrafter"/>
</dbReference>
<dbReference type="Proteomes" id="UP000463883">
    <property type="component" value="Chromosome"/>
</dbReference>
<reference evidence="6 7" key="1">
    <citation type="submission" date="2020-01" db="EMBL/GenBank/DDBJ databases">
        <title>Genomic analysis of Aminipila sp. CBA3637.</title>
        <authorList>
            <person name="Kim Y.B."/>
            <person name="Roh S.W."/>
        </authorList>
    </citation>
    <scope>NUCLEOTIDE SEQUENCE [LARGE SCALE GENOMIC DNA]</scope>
    <source>
        <strain evidence="6 7">CBA3637</strain>
    </source>
</reference>
<dbReference type="InterPro" id="IPR036291">
    <property type="entry name" value="NAD(P)-bd_dom_sf"/>
</dbReference>
<evidence type="ECO:0000256" key="1">
    <source>
        <dbReference type="ARBA" id="ARBA00001911"/>
    </source>
</evidence>
<evidence type="ECO:0000313" key="7">
    <source>
        <dbReference type="Proteomes" id="UP000463883"/>
    </source>
</evidence>
<dbReference type="RefSeq" id="WP_279286699.1">
    <property type="nucleotide sequence ID" value="NZ_CP047591.1"/>
</dbReference>
<dbReference type="PANTHER" id="PTHR43078:SF6">
    <property type="entry name" value="UDP-GLUCURONIC ACID DECARBOXYLASE 1"/>
    <property type="match status" value="1"/>
</dbReference>
<accession>A0A6P1MSK9</accession>